<keyword evidence="2" id="KW-1003">Cell membrane</keyword>
<dbReference type="InterPro" id="IPR000390">
    <property type="entry name" value="Small_drug/metabolite_transptr"/>
</dbReference>
<evidence type="ECO:0000256" key="1">
    <source>
        <dbReference type="ARBA" id="ARBA00004651"/>
    </source>
</evidence>
<dbReference type="InterPro" id="IPR037185">
    <property type="entry name" value="EmrE-like"/>
</dbReference>
<keyword evidence="5 6" id="KW-0472">Membrane</keyword>
<feature type="transmembrane region" description="Helical" evidence="6">
    <location>
        <begin position="102"/>
        <end position="120"/>
    </location>
</feature>
<feature type="transmembrane region" description="Helical" evidence="6">
    <location>
        <begin position="76"/>
        <end position="96"/>
    </location>
</feature>
<keyword evidence="4 6" id="KW-1133">Transmembrane helix</keyword>
<feature type="transmembrane region" description="Helical" evidence="6">
    <location>
        <begin position="51"/>
        <end position="69"/>
    </location>
</feature>
<dbReference type="GO" id="GO:0022857">
    <property type="term" value="F:transmembrane transporter activity"/>
    <property type="evidence" value="ECO:0007669"/>
    <property type="project" value="InterPro"/>
</dbReference>
<comment type="subcellular location">
    <subcellularLocation>
        <location evidence="1">Cell membrane</location>
        <topology evidence="1">Multi-pass membrane protein</topology>
    </subcellularLocation>
</comment>
<dbReference type="Proteomes" id="UP000505210">
    <property type="component" value="Chromosome"/>
</dbReference>
<evidence type="ECO:0000313" key="7">
    <source>
        <dbReference type="EMBL" id="QKD84823.1"/>
    </source>
</evidence>
<evidence type="ECO:0000256" key="5">
    <source>
        <dbReference type="ARBA" id="ARBA00023136"/>
    </source>
</evidence>
<dbReference type="Pfam" id="PF10639">
    <property type="entry name" value="TMEM234"/>
    <property type="match status" value="1"/>
</dbReference>
<dbReference type="InterPro" id="IPR018908">
    <property type="entry name" value="TMEM234"/>
</dbReference>
<dbReference type="GO" id="GO:0005886">
    <property type="term" value="C:plasma membrane"/>
    <property type="evidence" value="ECO:0007669"/>
    <property type="project" value="UniProtKB-SubCell"/>
</dbReference>
<dbReference type="SUPFAM" id="SSF103481">
    <property type="entry name" value="Multidrug resistance efflux transporter EmrE"/>
    <property type="match status" value="1"/>
</dbReference>
<organism evidence="7 8">
    <name type="scientific">Thermoleptolyngbya sichuanensis A183</name>
    <dbReference type="NCBI Taxonomy" id="2737172"/>
    <lineage>
        <taxon>Bacteria</taxon>
        <taxon>Bacillati</taxon>
        <taxon>Cyanobacteriota</taxon>
        <taxon>Cyanophyceae</taxon>
        <taxon>Oculatellales</taxon>
        <taxon>Oculatellaceae</taxon>
        <taxon>Thermoleptolyngbya</taxon>
        <taxon>Thermoleptolyngbya sichuanensis</taxon>
    </lineage>
</organism>
<sequence length="123" mass="12863">MTPAELALLLSSIALGVAGQFFLKSGALKLGRVEASNAISHVLSILTVPDLLIGLACYGLGAVVYILVLTRVKLSVVGPTVALSYVFSVLLGYFVFKETIPGLRLVGLGLIVAGVILVVWQPK</sequence>
<accession>A0A6M8BQ63</accession>
<dbReference type="Gene3D" id="1.10.3730.20">
    <property type="match status" value="1"/>
</dbReference>
<evidence type="ECO:0000256" key="3">
    <source>
        <dbReference type="ARBA" id="ARBA00022692"/>
    </source>
</evidence>
<gene>
    <name evidence="7" type="ORF">HPC62_07690</name>
</gene>
<evidence type="ECO:0000256" key="2">
    <source>
        <dbReference type="ARBA" id="ARBA00022475"/>
    </source>
</evidence>
<protein>
    <submittedName>
        <fullName evidence="7">EamA family transporter</fullName>
    </submittedName>
</protein>
<evidence type="ECO:0000256" key="4">
    <source>
        <dbReference type="ARBA" id="ARBA00022989"/>
    </source>
</evidence>
<dbReference type="KEGG" id="theu:HPC62_07690"/>
<name>A0A6M8BQ63_9CYAN</name>
<dbReference type="AlphaFoldDB" id="A0A6M8BQ63"/>
<reference evidence="7 8" key="1">
    <citation type="submission" date="2020-05" db="EMBL/GenBank/DDBJ databases">
        <title>Complete genome sequence of of a novel Thermoleptolyngbya strain isolated from hot springs of Ganzi, Sichuan China.</title>
        <authorList>
            <person name="Tang J."/>
            <person name="Daroch M."/>
            <person name="Li L."/>
            <person name="Waleron K."/>
            <person name="Waleron M."/>
            <person name="Waleron M."/>
        </authorList>
    </citation>
    <scope>NUCLEOTIDE SEQUENCE [LARGE SCALE GENOMIC DNA]</scope>
    <source>
        <strain evidence="7 8">PKUAC-SCTA183</strain>
    </source>
</reference>
<evidence type="ECO:0000256" key="6">
    <source>
        <dbReference type="SAM" id="Phobius"/>
    </source>
</evidence>
<dbReference type="PANTHER" id="PTHR30561">
    <property type="entry name" value="SMR FAMILY PROTON-DEPENDENT DRUG EFFLUX TRANSPORTER SUGE"/>
    <property type="match status" value="1"/>
</dbReference>
<keyword evidence="8" id="KW-1185">Reference proteome</keyword>
<proteinExistence type="predicted"/>
<dbReference type="EMBL" id="CP053661">
    <property type="protein sequence ID" value="QKD84823.1"/>
    <property type="molecule type" value="Genomic_DNA"/>
</dbReference>
<dbReference type="PANTHER" id="PTHR30561:SF9">
    <property type="entry name" value="4-AMINO-4-DEOXY-L-ARABINOSE-PHOSPHOUNDECAPRENOL FLIPPASE SUBUNIT ARNF-RELATED"/>
    <property type="match status" value="1"/>
</dbReference>
<evidence type="ECO:0000313" key="8">
    <source>
        <dbReference type="Proteomes" id="UP000505210"/>
    </source>
</evidence>
<keyword evidence="3 6" id="KW-0812">Transmembrane</keyword>